<gene>
    <name evidence="2" type="ORF">GCM10022419_123110</name>
</gene>
<proteinExistence type="predicted"/>
<feature type="domain" description="LysR substrate-binding" evidence="1">
    <location>
        <begin position="2"/>
        <end position="63"/>
    </location>
</feature>
<evidence type="ECO:0000259" key="1">
    <source>
        <dbReference type="Pfam" id="PF03466"/>
    </source>
</evidence>
<dbReference type="Gene3D" id="3.40.190.290">
    <property type="match status" value="1"/>
</dbReference>
<protein>
    <recommendedName>
        <fullName evidence="1">LysR substrate-binding domain-containing protein</fullName>
    </recommendedName>
</protein>
<dbReference type="Proteomes" id="UP001500630">
    <property type="component" value="Unassembled WGS sequence"/>
</dbReference>
<dbReference type="SUPFAM" id="SSF53850">
    <property type="entry name" value="Periplasmic binding protein-like II"/>
    <property type="match status" value="1"/>
</dbReference>
<name>A0ABP6ZQP0_9ACTN</name>
<sequence length="69" mass="7282">MRAGMGVSVLPAYLCRRDLAAGSLVTLAEPREAPINTGYLAVRAGAQARPAVARVRAHLVRALRAAPPY</sequence>
<accession>A0ABP6ZQP0</accession>
<keyword evidence="3" id="KW-1185">Reference proteome</keyword>
<comment type="caution">
    <text evidence="2">The sequence shown here is derived from an EMBL/GenBank/DDBJ whole genome shotgun (WGS) entry which is preliminary data.</text>
</comment>
<organism evidence="2 3">
    <name type="scientific">Nonomuraea rosea</name>
    <dbReference type="NCBI Taxonomy" id="638574"/>
    <lineage>
        <taxon>Bacteria</taxon>
        <taxon>Bacillati</taxon>
        <taxon>Actinomycetota</taxon>
        <taxon>Actinomycetes</taxon>
        <taxon>Streptosporangiales</taxon>
        <taxon>Streptosporangiaceae</taxon>
        <taxon>Nonomuraea</taxon>
    </lineage>
</organism>
<reference evidence="3" key="1">
    <citation type="journal article" date="2019" name="Int. J. Syst. Evol. Microbiol.">
        <title>The Global Catalogue of Microorganisms (GCM) 10K type strain sequencing project: providing services to taxonomists for standard genome sequencing and annotation.</title>
        <authorList>
            <consortium name="The Broad Institute Genomics Platform"/>
            <consortium name="The Broad Institute Genome Sequencing Center for Infectious Disease"/>
            <person name="Wu L."/>
            <person name="Ma J."/>
        </authorList>
    </citation>
    <scope>NUCLEOTIDE SEQUENCE [LARGE SCALE GENOMIC DNA]</scope>
    <source>
        <strain evidence="3">JCM 17326</strain>
    </source>
</reference>
<dbReference type="Pfam" id="PF03466">
    <property type="entry name" value="LysR_substrate"/>
    <property type="match status" value="1"/>
</dbReference>
<dbReference type="EMBL" id="BAABDQ010000055">
    <property type="protein sequence ID" value="GAA3617098.1"/>
    <property type="molecule type" value="Genomic_DNA"/>
</dbReference>
<evidence type="ECO:0000313" key="3">
    <source>
        <dbReference type="Proteomes" id="UP001500630"/>
    </source>
</evidence>
<evidence type="ECO:0000313" key="2">
    <source>
        <dbReference type="EMBL" id="GAA3617098.1"/>
    </source>
</evidence>
<dbReference type="InterPro" id="IPR005119">
    <property type="entry name" value="LysR_subst-bd"/>
</dbReference>